<dbReference type="EMBL" id="OC922495">
    <property type="protein sequence ID" value="CAD7654223.1"/>
    <property type="molecule type" value="Genomic_DNA"/>
</dbReference>
<evidence type="ECO:0000313" key="3">
    <source>
        <dbReference type="Proteomes" id="UP000728032"/>
    </source>
</evidence>
<evidence type="ECO:0008006" key="4">
    <source>
        <dbReference type="Google" id="ProtNLM"/>
    </source>
</evidence>
<accession>A0A7R9QQ13</accession>
<feature type="signal peptide" evidence="1">
    <location>
        <begin position="1"/>
        <end position="18"/>
    </location>
</feature>
<organism evidence="2">
    <name type="scientific">Oppiella nova</name>
    <dbReference type="NCBI Taxonomy" id="334625"/>
    <lineage>
        <taxon>Eukaryota</taxon>
        <taxon>Metazoa</taxon>
        <taxon>Ecdysozoa</taxon>
        <taxon>Arthropoda</taxon>
        <taxon>Chelicerata</taxon>
        <taxon>Arachnida</taxon>
        <taxon>Acari</taxon>
        <taxon>Acariformes</taxon>
        <taxon>Sarcoptiformes</taxon>
        <taxon>Oribatida</taxon>
        <taxon>Brachypylina</taxon>
        <taxon>Oppioidea</taxon>
        <taxon>Oppiidae</taxon>
        <taxon>Oppiella</taxon>
    </lineage>
</organism>
<dbReference type="AlphaFoldDB" id="A0A7R9QQ13"/>
<reference evidence="2" key="1">
    <citation type="submission" date="2020-11" db="EMBL/GenBank/DDBJ databases">
        <authorList>
            <person name="Tran Van P."/>
        </authorList>
    </citation>
    <scope>NUCLEOTIDE SEQUENCE</scope>
</reference>
<keyword evidence="1" id="KW-0732">Signal</keyword>
<evidence type="ECO:0000256" key="1">
    <source>
        <dbReference type="SAM" id="SignalP"/>
    </source>
</evidence>
<sequence length="113" mass="12734">MCIKYALAMVIVAVNVYGSDLDQCALLIAGDYDCNDSRLTIQEMMGCVADFVDICVDEQIDTGLCNVPESYVKEFIMVNGNEAQTNDYEQFLICCSQMFMHNCYMDLLKPIVQ</sequence>
<keyword evidence="3" id="KW-1185">Reference proteome</keyword>
<proteinExistence type="predicted"/>
<dbReference type="EMBL" id="CAJPVJ010007670">
    <property type="protein sequence ID" value="CAG2171410.1"/>
    <property type="molecule type" value="Genomic_DNA"/>
</dbReference>
<gene>
    <name evidence="2" type="ORF">ONB1V03_LOCUS10873</name>
</gene>
<protein>
    <recommendedName>
        <fullName evidence="4">Venom protein</fullName>
    </recommendedName>
</protein>
<name>A0A7R9QQ13_9ACAR</name>
<evidence type="ECO:0000313" key="2">
    <source>
        <dbReference type="EMBL" id="CAD7654223.1"/>
    </source>
</evidence>
<feature type="chain" id="PRO_5036211886" description="Venom protein" evidence="1">
    <location>
        <begin position="19"/>
        <end position="113"/>
    </location>
</feature>
<dbReference type="Proteomes" id="UP000728032">
    <property type="component" value="Unassembled WGS sequence"/>
</dbReference>